<dbReference type="InterPro" id="IPR012340">
    <property type="entry name" value="NA-bd_OB-fold"/>
</dbReference>
<comment type="subunit">
    <text evidence="2">Homotetramer.</text>
</comment>
<evidence type="ECO:0000256" key="1">
    <source>
        <dbReference type="ARBA" id="ARBA00023125"/>
    </source>
</evidence>
<dbReference type="Proteomes" id="UP000050509">
    <property type="component" value="Unassembled WGS sequence"/>
</dbReference>
<organism evidence="4 5">
    <name type="scientific">Kouleothrix aurantiaca</name>
    <dbReference type="NCBI Taxonomy" id="186479"/>
    <lineage>
        <taxon>Bacteria</taxon>
        <taxon>Bacillati</taxon>
        <taxon>Chloroflexota</taxon>
        <taxon>Chloroflexia</taxon>
        <taxon>Chloroflexales</taxon>
        <taxon>Roseiflexineae</taxon>
        <taxon>Roseiflexaceae</taxon>
        <taxon>Kouleothrix</taxon>
    </lineage>
</organism>
<sequence length="136" mass="15382">MEQIKGTLNRIELIGWLGAEPEQRFTPAGVAVCSFSVATRRWIGRGENGERQVSTDWTPVEAWERLAERCGQSLCKGSRVRVIGSLHTRSWNDRETGQKRFKTVVRAEEVMFLNARMPEAPSTETEDVASTEDIPF</sequence>
<dbReference type="InterPro" id="IPR000424">
    <property type="entry name" value="Primosome_PriB/ssb"/>
</dbReference>
<dbReference type="PIRSF" id="PIRSF002070">
    <property type="entry name" value="SSB"/>
    <property type="match status" value="1"/>
</dbReference>
<dbReference type="GO" id="GO:0006260">
    <property type="term" value="P:DNA replication"/>
    <property type="evidence" value="ECO:0007669"/>
    <property type="project" value="InterPro"/>
</dbReference>
<dbReference type="AlphaFoldDB" id="A0A0P9D3J0"/>
<keyword evidence="5" id="KW-1185">Reference proteome</keyword>
<reference evidence="4 5" key="1">
    <citation type="submission" date="2015-09" db="EMBL/GenBank/DDBJ databases">
        <title>Draft genome sequence of Kouleothrix aurantiaca JCM 19913.</title>
        <authorList>
            <person name="Hemp J."/>
        </authorList>
    </citation>
    <scope>NUCLEOTIDE SEQUENCE [LARGE SCALE GENOMIC DNA]</scope>
    <source>
        <strain evidence="4 5">COM-B</strain>
    </source>
</reference>
<dbReference type="SUPFAM" id="SSF50249">
    <property type="entry name" value="Nucleic acid-binding proteins"/>
    <property type="match status" value="1"/>
</dbReference>
<dbReference type="PROSITE" id="PS50935">
    <property type="entry name" value="SSB"/>
    <property type="match status" value="1"/>
</dbReference>
<protein>
    <recommendedName>
        <fullName evidence="2 3">Single-stranded DNA-binding protein</fullName>
        <shortName evidence="2">SSB</shortName>
    </recommendedName>
</protein>
<dbReference type="GO" id="GO:0009295">
    <property type="term" value="C:nucleoid"/>
    <property type="evidence" value="ECO:0007669"/>
    <property type="project" value="TreeGrafter"/>
</dbReference>
<dbReference type="PANTHER" id="PTHR10302:SF27">
    <property type="entry name" value="SINGLE-STRANDED DNA-BINDING PROTEIN"/>
    <property type="match status" value="1"/>
</dbReference>
<dbReference type="Pfam" id="PF00436">
    <property type="entry name" value="SSB"/>
    <property type="match status" value="1"/>
</dbReference>
<comment type="caution">
    <text evidence="2">Lacks conserved residue(s) required for the propagation of feature annotation.</text>
</comment>
<gene>
    <name evidence="4" type="ORF">SE17_14720</name>
</gene>
<accession>A0A0P9D3J0</accession>
<comment type="caution">
    <text evidence="4">The sequence shown here is derived from an EMBL/GenBank/DDBJ whole genome shotgun (WGS) entry which is preliminary data.</text>
</comment>
<dbReference type="GO" id="GO:0003697">
    <property type="term" value="F:single-stranded DNA binding"/>
    <property type="evidence" value="ECO:0007669"/>
    <property type="project" value="UniProtKB-UniRule"/>
</dbReference>
<dbReference type="CDD" id="cd04496">
    <property type="entry name" value="SSB_OBF"/>
    <property type="match status" value="1"/>
</dbReference>
<name>A0A0P9D3J0_9CHLR</name>
<dbReference type="EMBL" id="LJCR01000501">
    <property type="protein sequence ID" value="KPV52569.1"/>
    <property type="molecule type" value="Genomic_DNA"/>
</dbReference>
<evidence type="ECO:0000256" key="3">
    <source>
        <dbReference type="PIRNR" id="PIRNR002070"/>
    </source>
</evidence>
<evidence type="ECO:0000256" key="2">
    <source>
        <dbReference type="HAMAP-Rule" id="MF_00984"/>
    </source>
</evidence>
<evidence type="ECO:0000313" key="4">
    <source>
        <dbReference type="EMBL" id="KPV52569.1"/>
    </source>
</evidence>
<keyword evidence="1 2" id="KW-0238">DNA-binding</keyword>
<dbReference type="NCBIfam" id="TIGR00621">
    <property type="entry name" value="ssb"/>
    <property type="match status" value="1"/>
</dbReference>
<dbReference type="HAMAP" id="MF_00984">
    <property type="entry name" value="SSB"/>
    <property type="match status" value="1"/>
</dbReference>
<dbReference type="Gene3D" id="2.40.50.140">
    <property type="entry name" value="Nucleic acid-binding proteins"/>
    <property type="match status" value="1"/>
</dbReference>
<dbReference type="PANTHER" id="PTHR10302">
    <property type="entry name" value="SINGLE-STRANDED DNA-BINDING PROTEIN"/>
    <property type="match status" value="1"/>
</dbReference>
<proteinExistence type="inferred from homology"/>
<dbReference type="InterPro" id="IPR011344">
    <property type="entry name" value="ssDNA-bd"/>
</dbReference>
<evidence type="ECO:0000313" key="5">
    <source>
        <dbReference type="Proteomes" id="UP000050509"/>
    </source>
</evidence>